<evidence type="ECO:0000256" key="9">
    <source>
        <dbReference type="ARBA" id="ARBA00023209"/>
    </source>
</evidence>
<reference evidence="12 13" key="1">
    <citation type="submission" date="2016-10" db="EMBL/GenBank/DDBJ databases">
        <authorList>
            <person name="de Groot N.N."/>
        </authorList>
    </citation>
    <scope>NUCLEOTIDE SEQUENCE [LARGE SCALE GENOMIC DNA]</scope>
    <source>
        <strain evidence="12 13">DSM 23995</strain>
    </source>
</reference>
<dbReference type="Gene3D" id="2.60.200.40">
    <property type="match status" value="1"/>
</dbReference>
<dbReference type="GO" id="GO:0004143">
    <property type="term" value="F:ATP-dependent diacylglycerol kinase activity"/>
    <property type="evidence" value="ECO:0007669"/>
    <property type="project" value="TreeGrafter"/>
</dbReference>
<keyword evidence="5" id="KW-0547">Nucleotide-binding</keyword>
<keyword evidence="7" id="KW-0067">ATP-binding</keyword>
<feature type="domain" description="DAGKc" evidence="11">
    <location>
        <begin position="35"/>
        <end position="131"/>
    </location>
</feature>
<keyword evidence="3" id="KW-0444">Lipid biosynthesis</keyword>
<dbReference type="NCBIfam" id="TIGR00147">
    <property type="entry name" value="YegS/Rv2252/BmrU family lipid kinase"/>
    <property type="match status" value="1"/>
</dbReference>
<sequence length="300" mass="33184">MYEKGLMLVNGSSSQLDLQKNIELVTGVLVTKVNDLTIRKTSYKGEAEDFSRNNGEEFDVIFILGGDGLVHETINGLALLSDPPVIGILPGGTCNDFSRSLSIPQPLKRAAETLADGSVRYVDIGQMNHRYFTNFLGLGLIADTSENINPELKGVLGRFSYFISAVQMFNSAEPFSFTMKLDKEVVKDEAVMVLIANGRFLGTNLLPFPEISLDDGLFNIFVINEGGVNLLREYISAKNPFMWDTAQSDIKQYTSQHIHIETAGTKKADTDGEIYMRTPVTLKNLNQKLPFIVPASLEDF</sequence>
<evidence type="ECO:0000256" key="8">
    <source>
        <dbReference type="ARBA" id="ARBA00023098"/>
    </source>
</evidence>
<evidence type="ECO:0000256" key="7">
    <source>
        <dbReference type="ARBA" id="ARBA00022840"/>
    </source>
</evidence>
<keyword evidence="8" id="KW-0443">Lipid metabolism</keyword>
<evidence type="ECO:0000256" key="5">
    <source>
        <dbReference type="ARBA" id="ARBA00022741"/>
    </source>
</evidence>
<dbReference type="SMART" id="SM00046">
    <property type="entry name" value="DAGKc"/>
    <property type="match status" value="1"/>
</dbReference>
<comment type="cofactor">
    <cofactor evidence="1">
        <name>Mg(2+)</name>
        <dbReference type="ChEBI" id="CHEBI:18420"/>
    </cofactor>
</comment>
<dbReference type="OrthoDB" id="142078at2"/>
<dbReference type="Pfam" id="PF19279">
    <property type="entry name" value="YegS_C"/>
    <property type="match status" value="1"/>
</dbReference>
<keyword evidence="10" id="KW-1208">Phospholipid metabolism</keyword>
<gene>
    <name evidence="12" type="ORF">SAMN05192532_11052</name>
</gene>
<evidence type="ECO:0000256" key="1">
    <source>
        <dbReference type="ARBA" id="ARBA00001946"/>
    </source>
</evidence>
<dbReference type="GO" id="GO:0005524">
    <property type="term" value="F:ATP binding"/>
    <property type="evidence" value="ECO:0007669"/>
    <property type="project" value="UniProtKB-KW"/>
</dbReference>
<organism evidence="12 13">
    <name type="scientific">Alteribacillus iranensis</name>
    <dbReference type="NCBI Taxonomy" id="930128"/>
    <lineage>
        <taxon>Bacteria</taxon>
        <taxon>Bacillati</taxon>
        <taxon>Bacillota</taxon>
        <taxon>Bacilli</taxon>
        <taxon>Bacillales</taxon>
        <taxon>Bacillaceae</taxon>
        <taxon>Alteribacillus</taxon>
    </lineage>
</organism>
<protein>
    <submittedName>
        <fullName evidence="12">Lipid kinase, YegS/Rv2252/BmrU family</fullName>
    </submittedName>
</protein>
<dbReference type="AlphaFoldDB" id="A0A1I2FAP0"/>
<evidence type="ECO:0000256" key="10">
    <source>
        <dbReference type="ARBA" id="ARBA00023264"/>
    </source>
</evidence>
<dbReference type="InterPro" id="IPR045540">
    <property type="entry name" value="YegS/DAGK_C"/>
</dbReference>
<dbReference type="RefSeq" id="WP_091663930.1">
    <property type="nucleotide sequence ID" value="NZ_FONT01000010.1"/>
</dbReference>
<dbReference type="InterPro" id="IPR016064">
    <property type="entry name" value="NAD/diacylglycerol_kinase_sf"/>
</dbReference>
<dbReference type="GO" id="GO:0005886">
    <property type="term" value="C:plasma membrane"/>
    <property type="evidence" value="ECO:0007669"/>
    <property type="project" value="TreeGrafter"/>
</dbReference>
<comment type="similarity">
    <text evidence="2">Belongs to the diacylglycerol/lipid kinase family.</text>
</comment>
<accession>A0A1I2FAP0</accession>
<keyword evidence="4" id="KW-0808">Transferase</keyword>
<dbReference type="Gene3D" id="3.40.50.10330">
    <property type="entry name" value="Probable inorganic polyphosphate/atp-NAD kinase, domain 1"/>
    <property type="match status" value="1"/>
</dbReference>
<name>A0A1I2FAP0_9BACI</name>
<dbReference type="Pfam" id="PF00781">
    <property type="entry name" value="DAGK_cat"/>
    <property type="match status" value="1"/>
</dbReference>
<dbReference type="InterPro" id="IPR005218">
    <property type="entry name" value="Diacylglycerol/lipid_kinase"/>
</dbReference>
<dbReference type="STRING" id="930128.SAMN05192532_11052"/>
<evidence type="ECO:0000256" key="6">
    <source>
        <dbReference type="ARBA" id="ARBA00022777"/>
    </source>
</evidence>
<dbReference type="EMBL" id="FONT01000010">
    <property type="protein sequence ID" value="SFF02534.1"/>
    <property type="molecule type" value="Genomic_DNA"/>
</dbReference>
<dbReference type="InterPro" id="IPR050187">
    <property type="entry name" value="Lipid_Phosphate_FormReg"/>
</dbReference>
<keyword evidence="9" id="KW-0594">Phospholipid biosynthesis</keyword>
<dbReference type="InterPro" id="IPR001206">
    <property type="entry name" value="Diacylglycerol_kinase_cat_dom"/>
</dbReference>
<evidence type="ECO:0000313" key="13">
    <source>
        <dbReference type="Proteomes" id="UP000199516"/>
    </source>
</evidence>
<dbReference type="PANTHER" id="PTHR12358:SF107">
    <property type="entry name" value="LIPID KINASE BMRU-RELATED"/>
    <property type="match status" value="1"/>
</dbReference>
<dbReference type="InterPro" id="IPR017438">
    <property type="entry name" value="ATP-NAD_kinase_N"/>
</dbReference>
<evidence type="ECO:0000256" key="4">
    <source>
        <dbReference type="ARBA" id="ARBA00022679"/>
    </source>
</evidence>
<keyword evidence="13" id="KW-1185">Reference proteome</keyword>
<keyword evidence="6 12" id="KW-0418">Kinase</keyword>
<evidence type="ECO:0000313" key="12">
    <source>
        <dbReference type="EMBL" id="SFF02534.1"/>
    </source>
</evidence>
<dbReference type="Proteomes" id="UP000199516">
    <property type="component" value="Unassembled WGS sequence"/>
</dbReference>
<dbReference type="PANTHER" id="PTHR12358">
    <property type="entry name" value="SPHINGOSINE KINASE"/>
    <property type="match status" value="1"/>
</dbReference>
<evidence type="ECO:0000256" key="2">
    <source>
        <dbReference type="ARBA" id="ARBA00005983"/>
    </source>
</evidence>
<evidence type="ECO:0000259" key="11">
    <source>
        <dbReference type="PROSITE" id="PS50146"/>
    </source>
</evidence>
<evidence type="ECO:0000256" key="3">
    <source>
        <dbReference type="ARBA" id="ARBA00022516"/>
    </source>
</evidence>
<proteinExistence type="inferred from homology"/>
<dbReference type="GO" id="GO:0008654">
    <property type="term" value="P:phospholipid biosynthetic process"/>
    <property type="evidence" value="ECO:0007669"/>
    <property type="project" value="UniProtKB-KW"/>
</dbReference>
<dbReference type="SUPFAM" id="SSF111331">
    <property type="entry name" value="NAD kinase/diacylglycerol kinase-like"/>
    <property type="match status" value="1"/>
</dbReference>
<dbReference type="PROSITE" id="PS50146">
    <property type="entry name" value="DAGK"/>
    <property type="match status" value="1"/>
</dbReference>